<feature type="compositionally biased region" description="Basic and acidic residues" evidence="1">
    <location>
        <begin position="131"/>
        <end position="158"/>
    </location>
</feature>
<dbReference type="EMBL" id="CADCTB010000201">
    <property type="protein sequence ID" value="CAA9271237.1"/>
    <property type="molecule type" value="Genomic_DNA"/>
</dbReference>
<organism evidence="2">
    <name type="scientific">uncultured Acidimicrobiales bacterium</name>
    <dbReference type="NCBI Taxonomy" id="310071"/>
    <lineage>
        <taxon>Bacteria</taxon>
        <taxon>Bacillati</taxon>
        <taxon>Actinomycetota</taxon>
        <taxon>Acidimicrobiia</taxon>
        <taxon>Acidimicrobiales</taxon>
        <taxon>environmental samples</taxon>
    </lineage>
</organism>
<feature type="compositionally biased region" description="Basic and acidic residues" evidence="1">
    <location>
        <begin position="1"/>
        <end position="11"/>
    </location>
</feature>
<keyword evidence="2" id="KW-0413">Isomerase</keyword>
<dbReference type="EC" id="5.3.1.24" evidence="2"/>
<feature type="non-terminal residue" evidence="2">
    <location>
        <position position="1"/>
    </location>
</feature>
<feature type="compositionally biased region" description="Basic residues" evidence="1">
    <location>
        <begin position="12"/>
        <end position="28"/>
    </location>
</feature>
<evidence type="ECO:0000313" key="2">
    <source>
        <dbReference type="EMBL" id="CAA9271237.1"/>
    </source>
</evidence>
<feature type="region of interest" description="Disordered" evidence="1">
    <location>
        <begin position="1"/>
        <end position="216"/>
    </location>
</feature>
<feature type="non-terminal residue" evidence="2">
    <location>
        <position position="216"/>
    </location>
</feature>
<reference evidence="2" key="1">
    <citation type="submission" date="2020-02" db="EMBL/GenBank/DDBJ databases">
        <authorList>
            <person name="Meier V. D."/>
        </authorList>
    </citation>
    <scope>NUCLEOTIDE SEQUENCE</scope>
    <source>
        <strain evidence="2">AVDCRST_MAG10</strain>
    </source>
</reference>
<evidence type="ECO:0000256" key="1">
    <source>
        <dbReference type="SAM" id="MobiDB-lite"/>
    </source>
</evidence>
<proteinExistence type="predicted"/>
<protein>
    <submittedName>
        <fullName evidence="2">Phosphoribosylanthranilate isomerase</fullName>
        <ecNumber evidence="2">5.3.1.24</ecNumber>
    </submittedName>
</protein>
<feature type="compositionally biased region" description="Basic residues" evidence="1">
    <location>
        <begin position="190"/>
        <end position="216"/>
    </location>
</feature>
<dbReference type="GO" id="GO:0004640">
    <property type="term" value="F:phosphoribosylanthranilate isomerase activity"/>
    <property type="evidence" value="ECO:0007669"/>
    <property type="project" value="UniProtKB-EC"/>
</dbReference>
<dbReference type="AlphaFoldDB" id="A0A6J4J8Z9"/>
<name>A0A6J4J8Z9_9ACTN</name>
<accession>A0A6J4J8Z9</accession>
<feature type="compositionally biased region" description="Basic residues" evidence="1">
    <location>
        <begin position="115"/>
        <end position="126"/>
    </location>
</feature>
<sequence length="216" mass="24098">VRQDLWHDQRGRRAARRGHGGGRGRVHIRPFAPPDRARGGVRHRQAAATRGHDRRRLPQRGAGPGGGDRQRGRPARRPAARPRDRRAGPVDPGAGAVRHPGVSRRRSCGGQGPRLRGRRDHARRPPPRLGPDLRLDAGRGARRPATDAGRRSHAGQRDRGHRPRPPLGGRRGQRRRAVARRQGPGQSTGVRRRGQEHRRARVRAHRPCPLRPGRHL</sequence>
<gene>
    <name evidence="2" type="ORF">AVDCRST_MAG10-3304</name>
</gene>